<gene>
    <name evidence="1" type="ORF">AEK19_MT2188</name>
</gene>
<name>A0A1Y0B4F7_9LAMI</name>
<geneLocation type="mitochondrion" evidence="1"/>
<protein>
    <submittedName>
        <fullName evidence="1">Uncharacterized protein</fullName>
    </submittedName>
</protein>
<evidence type="ECO:0000313" key="1">
    <source>
        <dbReference type="EMBL" id="ART32335.1"/>
    </source>
</evidence>
<accession>A0A1Y0B4F7</accession>
<dbReference type="EMBL" id="KY774314">
    <property type="protein sequence ID" value="ART32335.1"/>
    <property type="molecule type" value="Genomic_DNA"/>
</dbReference>
<keyword evidence="1" id="KW-0496">Mitochondrion</keyword>
<proteinExistence type="predicted"/>
<organism evidence="1">
    <name type="scientific">Utricularia reniformis</name>
    <dbReference type="NCBI Taxonomy" id="192314"/>
    <lineage>
        <taxon>Eukaryota</taxon>
        <taxon>Viridiplantae</taxon>
        <taxon>Streptophyta</taxon>
        <taxon>Embryophyta</taxon>
        <taxon>Tracheophyta</taxon>
        <taxon>Spermatophyta</taxon>
        <taxon>Magnoliopsida</taxon>
        <taxon>eudicotyledons</taxon>
        <taxon>Gunneridae</taxon>
        <taxon>Pentapetalae</taxon>
        <taxon>asterids</taxon>
        <taxon>lamiids</taxon>
        <taxon>Lamiales</taxon>
        <taxon>Lentibulariaceae</taxon>
        <taxon>Utricularia</taxon>
    </lineage>
</organism>
<sequence>MESLTLRSSTSTFKGIISLVDQVPVFDSVFRWTFIAQGHIPVA</sequence>
<dbReference type="AlphaFoldDB" id="A0A1Y0B4F7"/>
<reference evidence="1" key="1">
    <citation type="submission" date="2017-03" db="EMBL/GenBank/DDBJ databases">
        <title>The mitochondrial genome of the carnivorous plant Utricularia reniformis (Lentibulariaceae): structure, comparative analysis and evolutionary landmarks.</title>
        <authorList>
            <person name="Silva S.R."/>
            <person name="Alvarenga D.O."/>
            <person name="Michael T.P."/>
            <person name="Miranda V.F.O."/>
            <person name="Varani A.M."/>
        </authorList>
    </citation>
    <scope>NUCLEOTIDE SEQUENCE</scope>
</reference>